<sequence length="84" mass="9274">REEEEPEEEKKKKKTQEKIHETATIIPPGSKEIENAEISKELAGSLKELSKLVEGEGELDPKAVQEKIDEMSEQLTVGSGGEAK</sequence>
<name>X1IWG9_9ZZZZ</name>
<proteinExistence type="predicted"/>
<accession>X1IWG9</accession>
<protein>
    <submittedName>
        <fullName evidence="1">Uncharacterized protein</fullName>
    </submittedName>
</protein>
<feature type="non-terminal residue" evidence="1">
    <location>
        <position position="1"/>
    </location>
</feature>
<dbReference type="EMBL" id="BARU01043875">
    <property type="protein sequence ID" value="GAH86052.1"/>
    <property type="molecule type" value="Genomic_DNA"/>
</dbReference>
<reference evidence="1" key="1">
    <citation type="journal article" date="2014" name="Front. Microbiol.">
        <title>High frequency of phylogenetically diverse reductive dehalogenase-homologous genes in deep subseafloor sedimentary metagenomes.</title>
        <authorList>
            <person name="Kawai M."/>
            <person name="Futagami T."/>
            <person name="Toyoda A."/>
            <person name="Takaki Y."/>
            <person name="Nishi S."/>
            <person name="Hori S."/>
            <person name="Arai W."/>
            <person name="Tsubouchi T."/>
            <person name="Morono Y."/>
            <person name="Uchiyama I."/>
            <person name="Ito T."/>
            <person name="Fujiyama A."/>
            <person name="Inagaki F."/>
            <person name="Takami H."/>
        </authorList>
    </citation>
    <scope>NUCLEOTIDE SEQUENCE</scope>
    <source>
        <strain evidence="1">Expedition CK06-06</strain>
    </source>
</reference>
<organism evidence="1">
    <name type="scientific">marine sediment metagenome</name>
    <dbReference type="NCBI Taxonomy" id="412755"/>
    <lineage>
        <taxon>unclassified sequences</taxon>
        <taxon>metagenomes</taxon>
        <taxon>ecological metagenomes</taxon>
    </lineage>
</organism>
<gene>
    <name evidence="1" type="ORF">S03H2_67096</name>
</gene>
<dbReference type="AlphaFoldDB" id="X1IWG9"/>
<evidence type="ECO:0000313" key="1">
    <source>
        <dbReference type="EMBL" id="GAH86052.1"/>
    </source>
</evidence>
<comment type="caution">
    <text evidence="1">The sequence shown here is derived from an EMBL/GenBank/DDBJ whole genome shotgun (WGS) entry which is preliminary data.</text>
</comment>